<proteinExistence type="inferred from homology"/>
<evidence type="ECO:0000256" key="4">
    <source>
        <dbReference type="ARBA" id="ARBA00022692"/>
    </source>
</evidence>
<feature type="transmembrane region" description="Helical" evidence="9">
    <location>
        <begin position="232"/>
        <end position="253"/>
    </location>
</feature>
<feature type="transmembrane region" description="Helical" evidence="9">
    <location>
        <begin position="360"/>
        <end position="382"/>
    </location>
</feature>
<comment type="caution">
    <text evidence="10">The sequence shown here is derived from an EMBL/GenBank/DDBJ whole genome shotgun (WGS) entry which is preliminary data.</text>
</comment>
<dbReference type="Pfam" id="PF02133">
    <property type="entry name" value="Transp_cyt_pur"/>
    <property type="match status" value="1"/>
</dbReference>
<evidence type="ECO:0000256" key="3">
    <source>
        <dbReference type="ARBA" id="ARBA00022448"/>
    </source>
</evidence>
<evidence type="ECO:0000256" key="7">
    <source>
        <dbReference type="PIRNR" id="PIRNR002744"/>
    </source>
</evidence>
<organism evidence="10 11">
    <name type="scientific">Microbacterium stercoris</name>
    <dbReference type="NCBI Taxonomy" id="2820289"/>
    <lineage>
        <taxon>Bacteria</taxon>
        <taxon>Bacillati</taxon>
        <taxon>Actinomycetota</taxon>
        <taxon>Actinomycetes</taxon>
        <taxon>Micrococcales</taxon>
        <taxon>Microbacteriaceae</taxon>
        <taxon>Microbacterium</taxon>
    </lineage>
</organism>
<dbReference type="PANTHER" id="PTHR31806:SF1">
    <property type="entry name" value="PURINE-CYTOSINE PERMEASE FCY2-RELATED"/>
    <property type="match status" value="1"/>
</dbReference>
<dbReference type="InterPro" id="IPR001248">
    <property type="entry name" value="Pur-cyt_permease"/>
</dbReference>
<dbReference type="PANTHER" id="PTHR31806">
    <property type="entry name" value="PURINE-CYTOSINE PERMEASE FCY2-RELATED"/>
    <property type="match status" value="1"/>
</dbReference>
<feature type="transmembrane region" description="Helical" evidence="9">
    <location>
        <begin position="320"/>
        <end position="339"/>
    </location>
</feature>
<dbReference type="Gene3D" id="1.10.4160.10">
    <property type="entry name" value="Hydantoin permease"/>
    <property type="match status" value="1"/>
</dbReference>
<dbReference type="RefSeq" id="WP_208501491.1">
    <property type="nucleotide sequence ID" value="NZ_JAGFOA010000002.1"/>
</dbReference>
<keyword evidence="4 9" id="KW-0812">Transmembrane</keyword>
<evidence type="ECO:0000256" key="1">
    <source>
        <dbReference type="ARBA" id="ARBA00004141"/>
    </source>
</evidence>
<feature type="transmembrane region" description="Helical" evidence="9">
    <location>
        <begin position="87"/>
        <end position="108"/>
    </location>
</feature>
<keyword evidence="5 9" id="KW-1133">Transmembrane helix</keyword>
<dbReference type="InterPro" id="IPR026030">
    <property type="entry name" value="Pur-cyt_permease_Fcy2/21/22"/>
</dbReference>
<feature type="transmembrane region" description="Helical" evidence="9">
    <location>
        <begin position="274"/>
        <end position="300"/>
    </location>
</feature>
<sequence length="498" mass="51626">MTDIRSTADGVPVGGGSARGTTAAPALAPDAGLSDSATRPETRGIELIDDTQRHGRARDLFLIWAAPSVSILNLTIGASLILLGLEVWQAVAVIGAASLLWILPGVIAGSGPASGTAGSVVTRAMYGIFGNRLFVAVVGWFIGAVFLSLTWLASSFMGADLLRRVGLQDPVWVPIGVTVVVAAVTILVAIFGHGLILRAYPYMAAALFLIFLAVAGFIAPTVDWQYSAPAPLTGAALWSSISIGFTILASTPLSFINSPDIARYLPRSTKPSHIAAATALGGAVPFIVFTIVGVLLATGLSAAAFEAGIDVALLDLLPGWLGPVLVVGVIVNTIALNAMTAYTSSMALQAIGFRLRRIPAAIIVGVVGTALTIYLVLSSSLLEAANLMLQFLVVVSGPAMAIFVVDVLLRRYRYDGIDLFDDARGGRFWYSAGWSIPGITALLVGGIVTAVCLSTSVWEGPVAQLTGHVDLSVPVGMAVSALLYAVLLRTPLGKDGRP</sequence>
<reference evidence="10" key="1">
    <citation type="submission" date="2021-03" db="EMBL/GenBank/DDBJ databases">
        <title>Microbacterium sp. nov., a novel actinobacterium isolated from cow dung.</title>
        <authorList>
            <person name="Zhang L."/>
        </authorList>
    </citation>
    <scope>NUCLEOTIDE SEQUENCE</scope>
    <source>
        <strain evidence="10">NEAU-LLB</strain>
    </source>
</reference>
<feature type="region of interest" description="Disordered" evidence="8">
    <location>
        <begin position="1"/>
        <end position="38"/>
    </location>
</feature>
<feature type="transmembrane region" description="Helical" evidence="9">
    <location>
        <begin position="171"/>
        <end position="192"/>
    </location>
</feature>
<feature type="transmembrane region" description="Helical" evidence="9">
    <location>
        <begin position="429"/>
        <end position="451"/>
    </location>
</feature>
<protein>
    <submittedName>
        <fullName evidence="10">Cytosine permease</fullName>
    </submittedName>
</protein>
<dbReference type="PIRSF" id="PIRSF002744">
    <property type="entry name" value="Pur-cyt_permease"/>
    <property type="match status" value="1"/>
</dbReference>
<evidence type="ECO:0000256" key="9">
    <source>
        <dbReference type="SAM" id="Phobius"/>
    </source>
</evidence>
<dbReference type="EMBL" id="JAGFOA010000002">
    <property type="protein sequence ID" value="MBO3662974.1"/>
    <property type="molecule type" value="Genomic_DNA"/>
</dbReference>
<keyword evidence="6 7" id="KW-0472">Membrane</keyword>
<feature type="transmembrane region" description="Helical" evidence="9">
    <location>
        <begin position="471"/>
        <end position="488"/>
    </location>
</feature>
<keyword evidence="3 7" id="KW-0813">Transport</keyword>
<evidence type="ECO:0000256" key="5">
    <source>
        <dbReference type="ARBA" id="ARBA00022989"/>
    </source>
</evidence>
<feature type="transmembrane region" description="Helical" evidence="9">
    <location>
        <begin position="388"/>
        <end position="409"/>
    </location>
</feature>
<evidence type="ECO:0000256" key="6">
    <source>
        <dbReference type="ARBA" id="ARBA00023136"/>
    </source>
</evidence>
<feature type="transmembrane region" description="Helical" evidence="9">
    <location>
        <begin position="61"/>
        <end position="81"/>
    </location>
</feature>
<evidence type="ECO:0000256" key="8">
    <source>
        <dbReference type="SAM" id="MobiDB-lite"/>
    </source>
</evidence>
<evidence type="ECO:0000313" key="11">
    <source>
        <dbReference type="Proteomes" id="UP000680132"/>
    </source>
</evidence>
<feature type="transmembrane region" description="Helical" evidence="9">
    <location>
        <begin position="129"/>
        <end position="151"/>
    </location>
</feature>
<comment type="subcellular location">
    <subcellularLocation>
        <location evidence="1">Membrane</location>
        <topology evidence="1">Multi-pass membrane protein</topology>
    </subcellularLocation>
</comment>
<accession>A0A939QHE0</accession>
<comment type="similarity">
    <text evidence="2 7">Belongs to the purine-cytosine permease (2.A.39) family.</text>
</comment>
<evidence type="ECO:0000313" key="10">
    <source>
        <dbReference type="EMBL" id="MBO3662974.1"/>
    </source>
</evidence>
<evidence type="ECO:0000256" key="2">
    <source>
        <dbReference type="ARBA" id="ARBA00008974"/>
    </source>
</evidence>
<name>A0A939QHE0_9MICO</name>
<gene>
    <name evidence="10" type="ORF">J5V96_05550</name>
</gene>
<dbReference type="GO" id="GO:0022857">
    <property type="term" value="F:transmembrane transporter activity"/>
    <property type="evidence" value="ECO:0007669"/>
    <property type="project" value="InterPro"/>
</dbReference>
<dbReference type="GO" id="GO:0005886">
    <property type="term" value="C:plasma membrane"/>
    <property type="evidence" value="ECO:0007669"/>
    <property type="project" value="TreeGrafter"/>
</dbReference>
<keyword evidence="11" id="KW-1185">Reference proteome</keyword>
<dbReference type="AlphaFoldDB" id="A0A939QHE0"/>
<feature type="transmembrane region" description="Helical" evidence="9">
    <location>
        <begin position="199"/>
        <end position="220"/>
    </location>
</feature>
<dbReference type="Proteomes" id="UP000680132">
    <property type="component" value="Unassembled WGS sequence"/>
</dbReference>